<evidence type="ECO:0000256" key="1">
    <source>
        <dbReference type="ARBA" id="ARBA00001968"/>
    </source>
</evidence>
<dbReference type="GO" id="GO:0003723">
    <property type="term" value="F:RNA binding"/>
    <property type="evidence" value="ECO:0007669"/>
    <property type="project" value="UniProtKB-KW"/>
</dbReference>
<evidence type="ECO:0000256" key="2">
    <source>
        <dbReference type="ARBA" id="ARBA00006562"/>
    </source>
</evidence>
<keyword evidence="7" id="KW-0547">Nucleotide-binding</keyword>
<dbReference type="InterPro" id="IPR039039">
    <property type="entry name" value="RAI1-like_fam"/>
</dbReference>
<dbReference type="GO" id="GO:0034353">
    <property type="term" value="F:mRNA 5'-diphosphatase activity"/>
    <property type="evidence" value="ECO:0007669"/>
    <property type="project" value="TreeGrafter"/>
</dbReference>
<dbReference type="Proteomes" id="UP001201980">
    <property type="component" value="Unassembled WGS sequence"/>
</dbReference>
<dbReference type="GO" id="GO:0005634">
    <property type="term" value="C:nucleus"/>
    <property type="evidence" value="ECO:0007669"/>
    <property type="project" value="UniProtKB-SubCell"/>
</dbReference>
<protein>
    <recommendedName>
        <fullName evidence="7">Decapping nuclease</fullName>
        <ecNumber evidence="7">3.6.1.-</ecNumber>
    </recommendedName>
</protein>
<gene>
    <name evidence="9" type="ORF">MKZ38_010582</name>
</gene>
<evidence type="ECO:0000313" key="10">
    <source>
        <dbReference type="Proteomes" id="UP001201980"/>
    </source>
</evidence>
<keyword evidence="7" id="KW-0540">Nuclease</keyword>
<dbReference type="GO" id="GO:0004518">
    <property type="term" value="F:nuclease activity"/>
    <property type="evidence" value="ECO:0007669"/>
    <property type="project" value="UniProtKB-KW"/>
</dbReference>
<comment type="catalytic activity">
    <reaction evidence="6">
        <text>a 5'-end NAD(+)-phospho-ribonucleoside in mRNA + H2O = a 5'-end phospho-ribonucleoside in mRNA + NAD(+) + H(+)</text>
        <dbReference type="Rhea" id="RHEA:60880"/>
        <dbReference type="Rhea" id="RHEA-COMP:15692"/>
        <dbReference type="Rhea" id="RHEA-COMP:15698"/>
        <dbReference type="ChEBI" id="CHEBI:15377"/>
        <dbReference type="ChEBI" id="CHEBI:15378"/>
        <dbReference type="ChEBI" id="CHEBI:57540"/>
        <dbReference type="ChEBI" id="CHEBI:138282"/>
        <dbReference type="ChEBI" id="CHEBI:144029"/>
    </reaction>
    <physiologicalReaction direction="left-to-right" evidence="6">
        <dbReference type="Rhea" id="RHEA:60881"/>
    </physiologicalReaction>
</comment>
<comment type="function">
    <text evidence="5">Decapping enzyme for NAD-capped RNAs: specifically hydrolyzes the nicotinamide adenine dinucleotide (NAD) cap from a subset of RNAs by removing the entire NAD moiety from the 5'-end of an NAD-capped RNA. The NAD-cap is present at the 5'-end of some RNAs and snoRNAs. In contrast to the canonical 5'-end N7 methylguanosine (m7G) cap, the NAD cap promotes mRNA decay. Also acts as a non-canonical decapping enzyme that removes the entire cap structure of m7G capped or incompletely capped RNAs. Has decapping activity toward incomplete 5'-end m7G cap mRNAs such as unmethylated 5'-end-capped RNA (cap0), while it has no activity toward 2'-O-ribose methylated m7G cap (cap1). Also possesses RNA 5'-pyrophosphohydrolase activity by hydrolyzing the 5'-end triphosphate to release pyrophosphates. Stimulates exoribonuclease activity of Rat1, allowing it to degrade RNAs with stable secondary structure more effectively.</text>
</comment>
<dbReference type="PANTHER" id="PTHR12395">
    <property type="entry name" value="DOM-3 RELATED"/>
    <property type="match status" value="1"/>
</dbReference>
<evidence type="ECO:0000259" key="8">
    <source>
        <dbReference type="Pfam" id="PF08652"/>
    </source>
</evidence>
<name>A0AAD5RS55_9PEZI</name>
<evidence type="ECO:0000256" key="4">
    <source>
        <dbReference type="ARBA" id="ARBA00044692"/>
    </source>
</evidence>
<keyword evidence="7" id="KW-0479">Metal-binding</keyword>
<evidence type="ECO:0000256" key="3">
    <source>
        <dbReference type="ARBA" id="ARBA00044676"/>
    </source>
</evidence>
<evidence type="ECO:0000256" key="7">
    <source>
        <dbReference type="RuleBase" id="RU367113"/>
    </source>
</evidence>
<keyword evidence="10" id="KW-1185">Reference proteome</keyword>
<dbReference type="AlphaFoldDB" id="A0AAD5RS55"/>
<dbReference type="GO" id="GO:0046872">
    <property type="term" value="F:metal ion binding"/>
    <property type="evidence" value="ECO:0007669"/>
    <property type="project" value="UniProtKB-KW"/>
</dbReference>
<accession>A0AAD5RS55</accession>
<organism evidence="9 10">
    <name type="scientific">Zalerion maritima</name>
    <dbReference type="NCBI Taxonomy" id="339359"/>
    <lineage>
        <taxon>Eukaryota</taxon>
        <taxon>Fungi</taxon>
        <taxon>Dikarya</taxon>
        <taxon>Ascomycota</taxon>
        <taxon>Pezizomycotina</taxon>
        <taxon>Sordariomycetes</taxon>
        <taxon>Lulworthiomycetidae</taxon>
        <taxon>Lulworthiales</taxon>
        <taxon>Lulworthiaceae</taxon>
        <taxon>Zalerion</taxon>
    </lineage>
</organism>
<dbReference type="GO" id="GO:0005829">
    <property type="term" value="C:cytosol"/>
    <property type="evidence" value="ECO:0007669"/>
    <property type="project" value="TreeGrafter"/>
</dbReference>
<dbReference type="GO" id="GO:0110155">
    <property type="term" value="P:NAD-cap decapping"/>
    <property type="evidence" value="ECO:0007669"/>
    <property type="project" value="TreeGrafter"/>
</dbReference>
<keyword evidence="7" id="KW-0539">Nucleus</keyword>
<sequence length="391" mass="44749">MTAPSSSFSSTSSAFEIFPLDQWMGDSPAVKRPKEFTHFSYDDEHAYHPDERSMRWYYPAKLGTDLSKGFEKFDKHDDGGDEHLDSLLRSIALHEEKEGKRIDAEVVTWRGMMTKIMASPFEDRDGFEMNATLYQGCIFIEENHEYKMASRLEESARPWRNPIPREKMAFWGYKFETLSTMPATWGLTSREYIEGRDEHVVSNKAQYCSIVRTGVGKPILCLGGEVDAIWDSRPMFAGEPINWVELKTSAEIRPGNDRDMQNFERKLLKYWIQSFLLGVPKIMVGFRSKRGILTGIEEIQTATIPATAQRPGSKAGWDGNVCINFAAGFMEWLQRTINDDGVWRIRRRAGEQRIEVSRVEATGHGRILSDEFINWRIKLALGPPPSDQADV</sequence>
<dbReference type="PANTHER" id="PTHR12395:SF9">
    <property type="entry name" value="DECAPPING AND EXORIBONUCLEASE PROTEIN"/>
    <property type="match status" value="1"/>
</dbReference>
<comment type="similarity">
    <text evidence="2 7">Belongs to the DXO/Dom3Z family.</text>
</comment>
<comment type="catalytic activity">
    <reaction evidence="3">
        <text>a 5'-end (N(7)-methyl 5'-triphosphoguanosine)-ribonucleoside-ribonucleotide in mRNA + H2O = a (N(7)-methyl 5'-triphosphoguanosine)-nucleoside + a 5'-end phospho-ribonucleoside in mRNA + H(+)</text>
        <dbReference type="Rhea" id="RHEA:66928"/>
        <dbReference type="Rhea" id="RHEA-COMP:15692"/>
        <dbReference type="Rhea" id="RHEA-COMP:17313"/>
        <dbReference type="ChEBI" id="CHEBI:15377"/>
        <dbReference type="ChEBI" id="CHEBI:15378"/>
        <dbReference type="ChEBI" id="CHEBI:138282"/>
        <dbReference type="ChEBI" id="CHEBI:172876"/>
        <dbReference type="ChEBI" id="CHEBI:172877"/>
    </reaction>
    <physiologicalReaction direction="left-to-right" evidence="3">
        <dbReference type="Rhea" id="RHEA:66929"/>
    </physiologicalReaction>
</comment>
<dbReference type="EMBL" id="JAKWBI020000094">
    <property type="protein sequence ID" value="KAJ2902998.1"/>
    <property type="molecule type" value="Genomic_DNA"/>
</dbReference>
<feature type="domain" description="RAI1-like" evidence="8">
    <location>
        <begin position="31"/>
        <end position="372"/>
    </location>
</feature>
<comment type="cofactor">
    <cofactor evidence="1 7">
        <name>a divalent metal cation</name>
        <dbReference type="ChEBI" id="CHEBI:60240"/>
    </cofactor>
</comment>
<dbReference type="GO" id="GO:0000956">
    <property type="term" value="P:nuclear-transcribed mRNA catabolic process"/>
    <property type="evidence" value="ECO:0007669"/>
    <property type="project" value="TreeGrafter"/>
</dbReference>
<keyword evidence="7" id="KW-0378">Hydrolase</keyword>
<comment type="subcellular location">
    <subcellularLocation>
        <location evidence="7">Nucleus</location>
    </subcellularLocation>
</comment>
<comment type="caution">
    <text evidence="9">The sequence shown here is derived from an EMBL/GenBank/DDBJ whole genome shotgun (WGS) entry which is preliminary data.</text>
</comment>
<keyword evidence="7" id="KW-0694">RNA-binding</keyword>
<evidence type="ECO:0000256" key="5">
    <source>
        <dbReference type="ARBA" id="ARBA00046211"/>
    </source>
</evidence>
<proteinExistence type="inferred from homology"/>
<evidence type="ECO:0000313" key="9">
    <source>
        <dbReference type="EMBL" id="KAJ2902998.1"/>
    </source>
</evidence>
<comment type="catalytic activity">
    <reaction evidence="4">
        <text>a 5'-end triphospho-ribonucleoside in mRNA + H2O = a 5'-end phospho-ribonucleoside in mRNA + diphosphate + H(+)</text>
        <dbReference type="Rhea" id="RHEA:78683"/>
        <dbReference type="Rhea" id="RHEA-COMP:15692"/>
        <dbReference type="Rhea" id="RHEA-COMP:17164"/>
        <dbReference type="ChEBI" id="CHEBI:15377"/>
        <dbReference type="ChEBI" id="CHEBI:15378"/>
        <dbReference type="ChEBI" id="CHEBI:33019"/>
        <dbReference type="ChEBI" id="CHEBI:138282"/>
        <dbReference type="ChEBI" id="CHEBI:167618"/>
    </reaction>
    <physiologicalReaction direction="left-to-right" evidence="4">
        <dbReference type="Rhea" id="RHEA:78684"/>
    </physiologicalReaction>
</comment>
<dbReference type="GO" id="GO:0000166">
    <property type="term" value="F:nucleotide binding"/>
    <property type="evidence" value="ECO:0007669"/>
    <property type="project" value="UniProtKB-KW"/>
</dbReference>
<dbReference type="InterPro" id="IPR013961">
    <property type="entry name" value="RAI1"/>
</dbReference>
<dbReference type="Pfam" id="PF08652">
    <property type="entry name" value="RAI1"/>
    <property type="match status" value="1"/>
</dbReference>
<dbReference type="EC" id="3.6.1.-" evidence="7"/>
<reference evidence="9" key="1">
    <citation type="submission" date="2022-07" db="EMBL/GenBank/DDBJ databases">
        <title>Draft genome sequence of Zalerion maritima ATCC 34329, a (micro)plastics degrading marine fungus.</title>
        <authorList>
            <person name="Paco A."/>
            <person name="Goncalves M.F.M."/>
            <person name="Rocha-Santos T.A.P."/>
            <person name="Alves A."/>
        </authorList>
    </citation>
    <scope>NUCLEOTIDE SEQUENCE</scope>
    <source>
        <strain evidence="9">ATCC 34329</strain>
    </source>
</reference>
<evidence type="ECO:0000256" key="6">
    <source>
        <dbReference type="ARBA" id="ARBA00048124"/>
    </source>
</evidence>